<reference evidence="1 2" key="1">
    <citation type="journal article" date="2017" name="Genome Biol. Evol.">
        <title>Phytophthora megakarya and P. palmivora, closely related causal agents of cacao black pod rot, underwent increases in genome sizes and gene numbers by different mechanisms.</title>
        <authorList>
            <person name="Ali S.S."/>
            <person name="Shao J."/>
            <person name="Lary D.J."/>
            <person name="Kronmiller B."/>
            <person name="Shen D."/>
            <person name="Strem M.D."/>
            <person name="Amoako-Attah I."/>
            <person name="Akrofi A.Y."/>
            <person name="Begoude B.A."/>
            <person name="Ten Hoopen G.M."/>
            <person name="Coulibaly K."/>
            <person name="Kebe B.I."/>
            <person name="Melnick R.L."/>
            <person name="Guiltinan M.J."/>
            <person name="Tyler B.M."/>
            <person name="Meinhardt L.W."/>
            <person name="Bailey B.A."/>
        </authorList>
    </citation>
    <scope>NUCLEOTIDE SEQUENCE [LARGE SCALE GENOMIC DNA]</scope>
    <source>
        <strain evidence="2">sbr112.9</strain>
    </source>
</reference>
<gene>
    <name evidence="1" type="ORF">PHPALM_19609</name>
</gene>
<accession>A0A2P4XGZ4</accession>
<dbReference type="AlphaFoldDB" id="A0A2P4XGZ4"/>
<comment type="caution">
    <text evidence="1">The sequence shown here is derived from an EMBL/GenBank/DDBJ whole genome shotgun (WGS) entry which is preliminary data.</text>
</comment>
<evidence type="ECO:0000313" key="1">
    <source>
        <dbReference type="EMBL" id="POM64811.1"/>
    </source>
</evidence>
<proteinExistence type="predicted"/>
<dbReference type="Proteomes" id="UP000237271">
    <property type="component" value="Unassembled WGS sequence"/>
</dbReference>
<name>A0A2P4XGZ4_9STRA</name>
<keyword evidence="2" id="KW-1185">Reference proteome</keyword>
<protein>
    <submittedName>
        <fullName evidence="1">Uncharacterized protein</fullName>
    </submittedName>
</protein>
<sequence>MGGSAKTSLVGNECNLVASSNLLPEVMRIEIERLMDMTHRKAKPDGVVLYDLTVRRAVRQQHYHLMQVETK</sequence>
<dbReference type="EMBL" id="NCKW01011051">
    <property type="protein sequence ID" value="POM64811.1"/>
    <property type="molecule type" value="Genomic_DNA"/>
</dbReference>
<evidence type="ECO:0000313" key="2">
    <source>
        <dbReference type="Proteomes" id="UP000237271"/>
    </source>
</evidence>
<organism evidence="1 2">
    <name type="scientific">Phytophthora palmivora</name>
    <dbReference type="NCBI Taxonomy" id="4796"/>
    <lineage>
        <taxon>Eukaryota</taxon>
        <taxon>Sar</taxon>
        <taxon>Stramenopiles</taxon>
        <taxon>Oomycota</taxon>
        <taxon>Peronosporomycetes</taxon>
        <taxon>Peronosporales</taxon>
        <taxon>Peronosporaceae</taxon>
        <taxon>Phytophthora</taxon>
    </lineage>
</organism>
<dbReference type="OrthoDB" id="94796at2759"/>